<dbReference type="SUPFAM" id="SSF53649">
    <property type="entry name" value="Alkaline phosphatase-like"/>
    <property type="match status" value="1"/>
</dbReference>
<feature type="domain" description="Sulfatase N-terminal" evidence="3">
    <location>
        <begin position="5"/>
        <end position="376"/>
    </location>
</feature>
<proteinExistence type="predicted"/>
<keyword evidence="2" id="KW-0378">Hydrolase</keyword>
<dbReference type="Gene3D" id="3.40.720.10">
    <property type="entry name" value="Alkaline Phosphatase, subunit A"/>
    <property type="match status" value="1"/>
</dbReference>
<dbReference type="InterPro" id="IPR000917">
    <property type="entry name" value="Sulfatase_N"/>
</dbReference>
<dbReference type="InterPro" id="IPR017850">
    <property type="entry name" value="Alkaline_phosphatase_core_sf"/>
</dbReference>
<gene>
    <name evidence="4" type="ORF">ACFFUT_10160</name>
</gene>
<evidence type="ECO:0000256" key="2">
    <source>
        <dbReference type="ARBA" id="ARBA00022801"/>
    </source>
</evidence>
<evidence type="ECO:0000259" key="3">
    <source>
        <dbReference type="Pfam" id="PF00884"/>
    </source>
</evidence>
<accession>A0ABV5JGC3</accession>
<dbReference type="EMBL" id="JBHMEA010000038">
    <property type="protein sequence ID" value="MFB9232145.1"/>
    <property type="molecule type" value="Genomic_DNA"/>
</dbReference>
<keyword evidence="5" id="KW-1185">Reference proteome</keyword>
<evidence type="ECO:0000313" key="4">
    <source>
        <dbReference type="EMBL" id="MFB9232145.1"/>
    </source>
</evidence>
<dbReference type="Proteomes" id="UP001589683">
    <property type="component" value="Unassembled WGS sequence"/>
</dbReference>
<reference evidence="4 5" key="1">
    <citation type="submission" date="2024-09" db="EMBL/GenBank/DDBJ databases">
        <authorList>
            <person name="Sun Q."/>
            <person name="Mori K."/>
        </authorList>
    </citation>
    <scope>NUCLEOTIDE SEQUENCE [LARGE SCALE GENOMIC DNA]</scope>
    <source>
        <strain evidence="4 5">CECT 8726</strain>
    </source>
</reference>
<evidence type="ECO:0000256" key="1">
    <source>
        <dbReference type="ARBA" id="ARBA00022723"/>
    </source>
</evidence>
<dbReference type="RefSeq" id="WP_343229466.1">
    <property type="nucleotide sequence ID" value="NZ_JAGFNU010000008.1"/>
</dbReference>
<dbReference type="PANTHER" id="PTHR45953:SF1">
    <property type="entry name" value="IDURONATE 2-SULFATASE"/>
    <property type="match status" value="1"/>
</dbReference>
<dbReference type="Gene3D" id="6.10.250.3360">
    <property type="match status" value="1"/>
</dbReference>
<protein>
    <submittedName>
        <fullName evidence="4">Sulfatase-like hydrolase/transferase</fullName>
    </submittedName>
</protein>
<sequence length="509" mass="56926">MSDQKNVMFIIIDQLRADALFGELANHVDLPNLRALMGEAVTFKRNYSVTNPCGPSRVSILTGQYAMNHRSVRNGTPLRHDTPNLATEARKAGYMPMLFGYTDTSQDPRAYPPNDPALKTYEHSMYGFYEVVEMRLDESYPWRADLIAKGYDVPDYSEHYVPAAPEGRARRIDDPAFYKAEDSDTAFLTKACLTKLAARKKESWFSHLTYIRPHPPLVAPAPYNRMYDPKSLPRPARLDSAASEREIHPFFAPAHAHQPAESFVKGFPDLKADDDDIQTLRAVYLGLATEVDLHIGRVITFLKDTGQYDNTLLVVTADHGEMLGDRFSWGKMSVYDAAYHTPLIVRDPLNPQMHGAEVSKPTETIDITPTILDWMGQDIPSSMDGSSLTPFLSGGNTENWPDYSYSELDFANPVSPTIWQQELGLGPSSANLAILRGPRYSLVHFNGGLPPLLFDKDGEGEFRNLAAEPEMTPIVLDMTRKLLDHRMENADQTLATTMITAKGPVRGSR</sequence>
<dbReference type="Pfam" id="PF00884">
    <property type="entry name" value="Sulfatase"/>
    <property type="match status" value="1"/>
</dbReference>
<evidence type="ECO:0000313" key="5">
    <source>
        <dbReference type="Proteomes" id="UP001589683"/>
    </source>
</evidence>
<keyword evidence="1" id="KW-0479">Metal-binding</keyword>
<organism evidence="4 5">
    <name type="scientific">Pseudohalocynthiibacter aestuariivivens</name>
    <dbReference type="NCBI Taxonomy" id="1591409"/>
    <lineage>
        <taxon>Bacteria</taxon>
        <taxon>Pseudomonadati</taxon>
        <taxon>Pseudomonadota</taxon>
        <taxon>Alphaproteobacteria</taxon>
        <taxon>Rhodobacterales</taxon>
        <taxon>Paracoccaceae</taxon>
        <taxon>Pseudohalocynthiibacter</taxon>
    </lineage>
</organism>
<dbReference type="PANTHER" id="PTHR45953">
    <property type="entry name" value="IDURONATE 2-SULFATASE"/>
    <property type="match status" value="1"/>
</dbReference>
<name>A0ABV5JGC3_9RHOB</name>
<comment type="caution">
    <text evidence="4">The sequence shown here is derived from an EMBL/GenBank/DDBJ whole genome shotgun (WGS) entry which is preliminary data.</text>
</comment>